<organism evidence="2 3">
    <name type="scientific">candidate division WS6 bacterium 34_10</name>
    <dbReference type="NCBI Taxonomy" id="1641389"/>
    <lineage>
        <taxon>Bacteria</taxon>
        <taxon>Candidatus Dojkabacteria</taxon>
    </lineage>
</organism>
<keyword evidence="2" id="KW-0808">Transferase</keyword>
<accession>A0A124FWY2</accession>
<dbReference type="PANTHER" id="PTHR45947:SF3">
    <property type="entry name" value="SULFOQUINOVOSYL TRANSFERASE SQD2"/>
    <property type="match status" value="1"/>
</dbReference>
<gene>
    <name evidence="2" type="ORF">XD93_0984</name>
</gene>
<feature type="domain" description="Glycosyl transferase family 1" evidence="1">
    <location>
        <begin position="225"/>
        <end position="345"/>
    </location>
</feature>
<dbReference type="InterPro" id="IPR050194">
    <property type="entry name" value="Glycosyltransferase_grp1"/>
</dbReference>
<dbReference type="GO" id="GO:0016757">
    <property type="term" value="F:glycosyltransferase activity"/>
    <property type="evidence" value="ECO:0007669"/>
    <property type="project" value="InterPro"/>
</dbReference>
<dbReference type="PANTHER" id="PTHR45947">
    <property type="entry name" value="SULFOQUINOVOSYL TRANSFERASE SQD2"/>
    <property type="match status" value="1"/>
</dbReference>
<comment type="caution">
    <text evidence="2">The sequence shown here is derived from an EMBL/GenBank/DDBJ whole genome shotgun (WGS) entry which is preliminary data.</text>
</comment>
<evidence type="ECO:0000259" key="1">
    <source>
        <dbReference type="Pfam" id="PF00534"/>
    </source>
</evidence>
<proteinExistence type="predicted"/>
<evidence type="ECO:0000313" key="2">
    <source>
        <dbReference type="EMBL" id="KUK76331.1"/>
    </source>
</evidence>
<dbReference type="SUPFAM" id="SSF53756">
    <property type="entry name" value="UDP-Glycosyltransferase/glycogen phosphorylase"/>
    <property type="match status" value="1"/>
</dbReference>
<evidence type="ECO:0000313" key="3">
    <source>
        <dbReference type="Proteomes" id="UP000053904"/>
    </source>
</evidence>
<dbReference type="InterPro" id="IPR001296">
    <property type="entry name" value="Glyco_trans_1"/>
</dbReference>
<protein>
    <submittedName>
        <fullName evidence="2">Mannosyl transferase</fullName>
    </submittedName>
</protein>
<dbReference type="PATRIC" id="fig|1641389.3.peg.1160"/>
<reference evidence="3" key="1">
    <citation type="journal article" date="2015" name="MBio">
        <title>Genome-Resolved Metagenomic Analysis Reveals Roles for Candidate Phyla and Other Microbial Community Members in Biogeochemical Transformations in Oil Reservoirs.</title>
        <authorList>
            <person name="Hu P."/>
            <person name="Tom L."/>
            <person name="Singh A."/>
            <person name="Thomas B.C."/>
            <person name="Baker B.J."/>
            <person name="Piceno Y.M."/>
            <person name="Andersen G.L."/>
            <person name="Banfield J.F."/>
        </authorList>
    </citation>
    <scope>NUCLEOTIDE SEQUENCE [LARGE SCALE GENOMIC DNA]</scope>
</reference>
<dbReference type="EMBL" id="LGGO01000169">
    <property type="protein sequence ID" value="KUK76331.1"/>
    <property type="molecule type" value="Genomic_DNA"/>
</dbReference>
<dbReference type="AlphaFoldDB" id="A0A124FWY2"/>
<dbReference type="Proteomes" id="UP000053904">
    <property type="component" value="Unassembled WGS sequence"/>
</dbReference>
<dbReference type="Gene3D" id="3.40.50.2000">
    <property type="entry name" value="Glycogen Phosphorylase B"/>
    <property type="match status" value="1"/>
</dbReference>
<sequence>MMSKDLKVALVFENLFSWGGAAVVNQHFVELFPDADIFAMFGKQEFSNRYFNGKRVMFSFLNKLPFPNKLHTFYLPLWPVAIESFDLSGYDLVISSSHSVAKGCITSQNSTHISYVHTPMRYLWDLKDIYSKFGLLKSPILNYLRMWDVASSSRPDKIITISNFVNERCKRYWGREADIIINPPVKLFEGNLVPYSKREDYFVAGAPFAENKGGEFLVGCAKELGFKLKIIGKSRGYRKLKRVSKGCSNIEFLGRVTEEEKWNVLKNAKGFVGAGIEDFGIFPLEAMSCGTPVLALRRGGYKETVKGNINGVFFNQSTVESFDLGLNELGSKNWDVDIVRESVKEYSSERFKREVEEYIRNSI</sequence>
<dbReference type="Pfam" id="PF00534">
    <property type="entry name" value="Glycos_transf_1"/>
    <property type="match status" value="1"/>
</dbReference>
<name>A0A124FWY2_9BACT</name>